<dbReference type="InterPro" id="IPR029200">
    <property type="entry name" value="TMEM247"/>
</dbReference>
<name>A0A8C4J4T0_DRONO</name>
<feature type="transmembrane region" description="Helical" evidence="1">
    <location>
        <begin position="154"/>
        <end position="173"/>
    </location>
</feature>
<accession>A0A8C4J4T0</accession>
<sequence>VATERGRCRCGGWRAGSTMAKIHKHMKAQEEHDYFQAQLITNEGEINTWLKMRQPNCRLSKASQVELEKLRLDMELTMLKCQYEEEQRKRQHKEKMELLQNQQKSLPLLSMPIERLQDLCVPQDQFALFLYCFIFIHLIYVAKELLGFFVEKHYLFVIAVALLYLIKNLWNYLLAISSASPIAAFDEIPNCNAQCSNVRVKGTL</sequence>
<keyword evidence="3" id="KW-1185">Reference proteome</keyword>
<dbReference type="GO" id="GO:0005783">
    <property type="term" value="C:endoplasmic reticulum"/>
    <property type="evidence" value="ECO:0007669"/>
    <property type="project" value="TreeGrafter"/>
</dbReference>
<dbReference type="Pfam" id="PF15444">
    <property type="entry name" value="TMEM247"/>
    <property type="match status" value="1"/>
</dbReference>
<dbReference type="AlphaFoldDB" id="A0A8C4J4T0"/>
<dbReference type="PANTHER" id="PTHR36691">
    <property type="entry name" value="TRANSMEMBRANE PROTEIN 247"/>
    <property type="match status" value="1"/>
</dbReference>
<dbReference type="Proteomes" id="UP000694423">
    <property type="component" value="Unplaced"/>
</dbReference>
<protein>
    <submittedName>
        <fullName evidence="2">Transmembrane protein 247</fullName>
    </submittedName>
</protein>
<evidence type="ECO:0000313" key="3">
    <source>
        <dbReference type="Proteomes" id="UP000694423"/>
    </source>
</evidence>
<dbReference type="Ensembl" id="ENSDNVT00000004167.1">
    <property type="protein sequence ID" value="ENSDNVP00000003460.1"/>
    <property type="gene ID" value="ENSDNVG00000002444.1"/>
</dbReference>
<keyword evidence="1" id="KW-0812">Transmembrane</keyword>
<dbReference type="PANTHER" id="PTHR36691:SF1">
    <property type="entry name" value="TRANSMEMBRANE PROTEIN 247"/>
    <property type="match status" value="1"/>
</dbReference>
<evidence type="ECO:0000256" key="1">
    <source>
        <dbReference type="SAM" id="Phobius"/>
    </source>
</evidence>
<reference evidence="2" key="2">
    <citation type="submission" date="2025-09" db="UniProtKB">
        <authorList>
            <consortium name="Ensembl"/>
        </authorList>
    </citation>
    <scope>IDENTIFICATION</scope>
</reference>
<evidence type="ECO:0000313" key="2">
    <source>
        <dbReference type="Ensembl" id="ENSDNVP00000003460.1"/>
    </source>
</evidence>
<organism evidence="2 3">
    <name type="scientific">Dromaius novaehollandiae</name>
    <name type="common">Emu</name>
    <dbReference type="NCBI Taxonomy" id="8790"/>
    <lineage>
        <taxon>Eukaryota</taxon>
        <taxon>Metazoa</taxon>
        <taxon>Chordata</taxon>
        <taxon>Craniata</taxon>
        <taxon>Vertebrata</taxon>
        <taxon>Euteleostomi</taxon>
        <taxon>Archelosauria</taxon>
        <taxon>Archosauria</taxon>
        <taxon>Dinosauria</taxon>
        <taxon>Saurischia</taxon>
        <taxon>Theropoda</taxon>
        <taxon>Coelurosauria</taxon>
        <taxon>Aves</taxon>
        <taxon>Palaeognathae</taxon>
        <taxon>Casuariiformes</taxon>
        <taxon>Dromaiidae</taxon>
        <taxon>Dromaius</taxon>
    </lineage>
</organism>
<proteinExistence type="predicted"/>
<reference evidence="2" key="1">
    <citation type="submission" date="2025-08" db="UniProtKB">
        <authorList>
            <consortium name="Ensembl"/>
        </authorList>
    </citation>
    <scope>IDENTIFICATION</scope>
</reference>
<keyword evidence="1" id="KW-0472">Membrane</keyword>
<keyword evidence="1" id="KW-1133">Transmembrane helix</keyword>
<feature type="transmembrane region" description="Helical" evidence="1">
    <location>
        <begin position="126"/>
        <end position="142"/>
    </location>
</feature>